<organism evidence="1">
    <name type="scientific">marine sediment metagenome</name>
    <dbReference type="NCBI Taxonomy" id="412755"/>
    <lineage>
        <taxon>unclassified sequences</taxon>
        <taxon>metagenomes</taxon>
        <taxon>ecological metagenomes</taxon>
    </lineage>
</organism>
<comment type="caution">
    <text evidence="1">The sequence shown here is derived from an EMBL/GenBank/DDBJ whole genome shotgun (WGS) entry which is preliminary data.</text>
</comment>
<name>X0WDD5_9ZZZZ</name>
<reference evidence="1" key="1">
    <citation type="journal article" date="2014" name="Front. Microbiol.">
        <title>High frequency of phylogenetically diverse reductive dehalogenase-homologous genes in deep subseafloor sedimentary metagenomes.</title>
        <authorList>
            <person name="Kawai M."/>
            <person name="Futagami T."/>
            <person name="Toyoda A."/>
            <person name="Takaki Y."/>
            <person name="Nishi S."/>
            <person name="Hori S."/>
            <person name="Arai W."/>
            <person name="Tsubouchi T."/>
            <person name="Morono Y."/>
            <person name="Uchiyama I."/>
            <person name="Ito T."/>
            <person name="Fujiyama A."/>
            <person name="Inagaki F."/>
            <person name="Takami H."/>
        </authorList>
    </citation>
    <scope>NUCLEOTIDE SEQUENCE</scope>
    <source>
        <strain evidence="1">Expedition CK06-06</strain>
    </source>
</reference>
<accession>X0WDD5</accession>
<sequence length="242" mass="28468">FSDELKQKLKIFNKQHDLVELYKKYSWRKDTWENGFPCILELEKDMVRSAKNNLVKREDILRVAVWGNLRNRKRIECPEIIPLSLYDERVQFNKKIKEDPSVAIRMLKDQNKSSLKGLGATYLSKILRFAVPSEFGAIDTNIVRMFGRTGDCSKQEDWLTLKEQGGNIPESQKAWPKEYGTWIRILRCFVSLLNDSGKYCPHPELFYKKNGLRQKGVWVCADVEMALFSYAYKHSKCCRRRM</sequence>
<dbReference type="EMBL" id="BARS01048931">
    <property type="protein sequence ID" value="GAG28655.1"/>
    <property type="molecule type" value="Genomic_DNA"/>
</dbReference>
<proteinExistence type="predicted"/>
<dbReference type="AlphaFoldDB" id="X0WDD5"/>
<protein>
    <submittedName>
        <fullName evidence="1">Uncharacterized protein</fullName>
    </submittedName>
</protein>
<evidence type="ECO:0000313" key="1">
    <source>
        <dbReference type="EMBL" id="GAG28655.1"/>
    </source>
</evidence>
<feature type="non-terminal residue" evidence="1">
    <location>
        <position position="1"/>
    </location>
</feature>
<gene>
    <name evidence="1" type="ORF">S01H1_73251</name>
</gene>
<feature type="non-terminal residue" evidence="1">
    <location>
        <position position="242"/>
    </location>
</feature>